<accession>A0A8J6M1H1</accession>
<name>A0A8J6M1H1_9FIRM</name>
<protein>
    <submittedName>
        <fullName evidence="1">DUF4230 domain-containing protein</fullName>
    </submittedName>
</protein>
<proteinExistence type="predicted"/>
<organism evidence="1 2">
    <name type="scientific">Flintibacter faecis</name>
    <dbReference type="NCBI Taxonomy" id="2763047"/>
    <lineage>
        <taxon>Bacteria</taxon>
        <taxon>Bacillati</taxon>
        <taxon>Bacillota</taxon>
        <taxon>Clostridia</taxon>
        <taxon>Eubacteriales</taxon>
        <taxon>Flintibacter</taxon>
    </lineage>
</organism>
<dbReference type="Pfam" id="PF14014">
    <property type="entry name" value="DUF4230"/>
    <property type="match status" value="1"/>
</dbReference>
<gene>
    <name evidence="1" type="ORF">H8S55_05245</name>
</gene>
<keyword evidence="2" id="KW-1185">Reference proteome</keyword>
<dbReference type="InterPro" id="IPR025324">
    <property type="entry name" value="DUF4230"/>
</dbReference>
<sequence>MSEKKRWAIGFWSRHTVRVAALVLIAAAVLSAGAFGLKSLFSTDGKTTRLGFEDIGQLATQAAYCTEVKVAEKSAELWGLTIPFTQSKYIYSYDVEVKAGFDFGAITWSVDRDQKTIRVKLPQVQVLSVELKLDSFKVYYEAESIFQRFSLAENNRAMTELKEQARADAIANGILDSARSNGETILRSFFANAYDLDQYELIFT</sequence>
<dbReference type="Proteomes" id="UP000602260">
    <property type="component" value="Unassembled WGS sequence"/>
</dbReference>
<evidence type="ECO:0000313" key="2">
    <source>
        <dbReference type="Proteomes" id="UP000602260"/>
    </source>
</evidence>
<dbReference type="RefSeq" id="WP_186878090.1">
    <property type="nucleotide sequence ID" value="NZ_JACOPN010000003.1"/>
</dbReference>
<comment type="caution">
    <text evidence="1">The sequence shown here is derived from an EMBL/GenBank/DDBJ whole genome shotgun (WGS) entry which is preliminary data.</text>
</comment>
<evidence type="ECO:0000313" key="1">
    <source>
        <dbReference type="EMBL" id="MBC5716729.1"/>
    </source>
</evidence>
<dbReference type="AlphaFoldDB" id="A0A8J6M1H1"/>
<dbReference type="EMBL" id="JACOPN010000003">
    <property type="protein sequence ID" value="MBC5716729.1"/>
    <property type="molecule type" value="Genomic_DNA"/>
</dbReference>
<reference evidence="1" key="1">
    <citation type="submission" date="2020-08" db="EMBL/GenBank/DDBJ databases">
        <title>Genome public.</title>
        <authorList>
            <person name="Liu C."/>
            <person name="Sun Q."/>
        </authorList>
    </citation>
    <scope>NUCLEOTIDE SEQUENCE</scope>
    <source>
        <strain evidence="1">BX5</strain>
    </source>
</reference>